<proteinExistence type="predicted"/>
<organism evidence="2 3">
    <name type="scientific">Tetraparma gracilis</name>
    <dbReference type="NCBI Taxonomy" id="2962635"/>
    <lineage>
        <taxon>Eukaryota</taxon>
        <taxon>Sar</taxon>
        <taxon>Stramenopiles</taxon>
        <taxon>Ochrophyta</taxon>
        <taxon>Bolidophyceae</taxon>
        <taxon>Parmales</taxon>
        <taxon>Triparmaceae</taxon>
        <taxon>Tetraparma</taxon>
    </lineage>
</organism>
<evidence type="ECO:0000313" key="2">
    <source>
        <dbReference type="EMBL" id="GMI19154.1"/>
    </source>
</evidence>
<comment type="caution">
    <text evidence="2">The sequence shown here is derived from an EMBL/GenBank/DDBJ whole genome shotgun (WGS) entry which is preliminary data.</text>
</comment>
<evidence type="ECO:0000313" key="3">
    <source>
        <dbReference type="Proteomes" id="UP001165060"/>
    </source>
</evidence>
<dbReference type="PROSITE" id="PS50934">
    <property type="entry name" value="SWIRM"/>
    <property type="match status" value="1"/>
</dbReference>
<keyword evidence="3" id="KW-1185">Reference proteome</keyword>
<dbReference type="EMBL" id="BRYB01002415">
    <property type="protein sequence ID" value="GMI19154.1"/>
    <property type="molecule type" value="Genomic_DNA"/>
</dbReference>
<dbReference type="Proteomes" id="UP001165060">
    <property type="component" value="Unassembled WGS sequence"/>
</dbReference>
<feature type="non-terminal residue" evidence="2">
    <location>
        <position position="1"/>
    </location>
</feature>
<accession>A0ABQ6M452</accession>
<dbReference type="InterPro" id="IPR009057">
    <property type="entry name" value="Homeodomain-like_sf"/>
</dbReference>
<dbReference type="SUPFAM" id="SSF46689">
    <property type="entry name" value="Homeodomain-like"/>
    <property type="match status" value="1"/>
</dbReference>
<name>A0ABQ6M452_9STRA</name>
<dbReference type="InterPro" id="IPR036388">
    <property type="entry name" value="WH-like_DNA-bd_sf"/>
</dbReference>
<reference evidence="2 3" key="1">
    <citation type="journal article" date="2023" name="Commun. Biol.">
        <title>Genome analysis of Parmales, the sister group of diatoms, reveals the evolutionary specialization of diatoms from phago-mixotrophs to photoautotrophs.</title>
        <authorList>
            <person name="Ban H."/>
            <person name="Sato S."/>
            <person name="Yoshikawa S."/>
            <person name="Yamada K."/>
            <person name="Nakamura Y."/>
            <person name="Ichinomiya M."/>
            <person name="Sato N."/>
            <person name="Blanc-Mathieu R."/>
            <person name="Endo H."/>
            <person name="Kuwata A."/>
            <person name="Ogata H."/>
        </authorList>
    </citation>
    <scope>NUCLEOTIDE SEQUENCE [LARGE SCALE GENOMIC DNA]</scope>
</reference>
<feature type="domain" description="SWIRM" evidence="1">
    <location>
        <begin position="203"/>
        <end position="274"/>
    </location>
</feature>
<gene>
    <name evidence="2" type="ORF">TeGR_g9775</name>
</gene>
<dbReference type="InterPro" id="IPR007526">
    <property type="entry name" value="SWIRM"/>
</dbReference>
<dbReference type="Pfam" id="PF04433">
    <property type="entry name" value="SWIRM"/>
    <property type="match status" value="1"/>
</dbReference>
<evidence type="ECO:0000259" key="1">
    <source>
        <dbReference type="PROSITE" id="PS50934"/>
    </source>
</evidence>
<dbReference type="Gene3D" id="1.10.10.10">
    <property type="entry name" value="Winged helix-like DNA-binding domain superfamily/Winged helix DNA-binding domain"/>
    <property type="match status" value="1"/>
</dbReference>
<sequence>LPPYPPYPPTPFRYPWVVNCRFVRDSFTWNEICDEGDYVIEESLGSDVVKKLLLTIDDAVAEFEAAPAPKAVAPEVEGGSQITKSDPAALEYKARKSKGKAEVVPAAMYRSAESVAPLNALGVETTPGPTDTYLPPAVLPPSYTREFAKYSSMKKRIGYRGDTEVKAVVAGTKRIRGGAPVAEGFENLGDGVHPAPAAEPDSSLGPDAWFSEDPAGVADLEKALLSEWFDKSQPHLTPALYVTTRNKIIELYKENKHKLLTINNVRKSVPGEYS</sequence>
<protein>
    <recommendedName>
        <fullName evidence="1">SWIRM domain-containing protein</fullName>
    </recommendedName>
</protein>
<feature type="non-terminal residue" evidence="2">
    <location>
        <position position="274"/>
    </location>
</feature>